<proteinExistence type="predicted"/>
<feature type="region of interest" description="Disordered" evidence="1">
    <location>
        <begin position="1"/>
        <end position="46"/>
    </location>
</feature>
<keyword evidence="3" id="KW-1185">Reference proteome</keyword>
<evidence type="ECO:0000313" key="2">
    <source>
        <dbReference type="EMBL" id="KAJ8409616.1"/>
    </source>
</evidence>
<sequence length="200" mass="21544">MRGEAGEQRDTALHPAIPVFTERRGRHPQPDASPPARPSPTSEPLPVNIDITLVSTTDTAESGSRTPFPRHKGSLVHFTVAPSRFPLANSAHLSPALSFLSQGGQSTVDSRDGWVTALRKKLSDKPPTPPFKDVEEFGLIIWLERSRLQSNGGDGDIGTGTHLPQTTGACCSALTLLLAIKTLCRSFINFHTLQFGGTNE</sequence>
<feature type="compositionally biased region" description="Pro residues" evidence="1">
    <location>
        <begin position="31"/>
        <end position="43"/>
    </location>
</feature>
<evidence type="ECO:0000313" key="3">
    <source>
        <dbReference type="Proteomes" id="UP001221898"/>
    </source>
</evidence>
<gene>
    <name evidence="2" type="ORF">AAFF_G00230170</name>
</gene>
<organism evidence="2 3">
    <name type="scientific">Aldrovandia affinis</name>
    <dbReference type="NCBI Taxonomy" id="143900"/>
    <lineage>
        <taxon>Eukaryota</taxon>
        <taxon>Metazoa</taxon>
        <taxon>Chordata</taxon>
        <taxon>Craniata</taxon>
        <taxon>Vertebrata</taxon>
        <taxon>Euteleostomi</taxon>
        <taxon>Actinopterygii</taxon>
        <taxon>Neopterygii</taxon>
        <taxon>Teleostei</taxon>
        <taxon>Notacanthiformes</taxon>
        <taxon>Halosauridae</taxon>
        <taxon>Aldrovandia</taxon>
    </lineage>
</organism>
<accession>A0AAD7WU59</accession>
<protein>
    <submittedName>
        <fullName evidence="2">Uncharacterized protein</fullName>
    </submittedName>
</protein>
<feature type="compositionally biased region" description="Basic and acidic residues" evidence="1">
    <location>
        <begin position="1"/>
        <end position="12"/>
    </location>
</feature>
<reference evidence="2" key="1">
    <citation type="journal article" date="2023" name="Science">
        <title>Genome structures resolve the early diversification of teleost fishes.</title>
        <authorList>
            <person name="Parey E."/>
            <person name="Louis A."/>
            <person name="Montfort J."/>
            <person name="Bouchez O."/>
            <person name="Roques C."/>
            <person name="Iampietro C."/>
            <person name="Lluch J."/>
            <person name="Castinel A."/>
            <person name="Donnadieu C."/>
            <person name="Desvignes T."/>
            <person name="Floi Bucao C."/>
            <person name="Jouanno E."/>
            <person name="Wen M."/>
            <person name="Mejri S."/>
            <person name="Dirks R."/>
            <person name="Jansen H."/>
            <person name="Henkel C."/>
            <person name="Chen W.J."/>
            <person name="Zahm M."/>
            <person name="Cabau C."/>
            <person name="Klopp C."/>
            <person name="Thompson A.W."/>
            <person name="Robinson-Rechavi M."/>
            <person name="Braasch I."/>
            <person name="Lecointre G."/>
            <person name="Bobe J."/>
            <person name="Postlethwait J.H."/>
            <person name="Berthelot C."/>
            <person name="Roest Crollius H."/>
            <person name="Guiguen Y."/>
        </authorList>
    </citation>
    <scope>NUCLEOTIDE SEQUENCE</scope>
    <source>
        <strain evidence="2">NC1722</strain>
    </source>
</reference>
<dbReference type="Proteomes" id="UP001221898">
    <property type="component" value="Unassembled WGS sequence"/>
</dbReference>
<comment type="caution">
    <text evidence="2">The sequence shown here is derived from an EMBL/GenBank/DDBJ whole genome shotgun (WGS) entry which is preliminary data.</text>
</comment>
<dbReference type="AlphaFoldDB" id="A0AAD7WU59"/>
<evidence type="ECO:0000256" key="1">
    <source>
        <dbReference type="SAM" id="MobiDB-lite"/>
    </source>
</evidence>
<name>A0AAD7WU59_9TELE</name>
<dbReference type="EMBL" id="JAINUG010000030">
    <property type="protein sequence ID" value="KAJ8409616.1"/>
    <property type="molecule type" value="Genomic_DNA"/>
</dbReference>